<evidence type="ECO:0000313" key="11">
    <source>
        <dbReference type="EMBL" id="EOL41794.1"/>
    </source>
</evidence>
<evidence type="ECO:0000256" key="8">
    <source>
        <dbReference type="PROSITE-ProRule" id="PRU00169"/>
    </source>
</evidence>
<dbReference type="SMART" id="SM00448">
    <property type="entry name" value="REC"/>
    <property type="match status" value="1"/>
</dbReference>
<comment type="caution">
    <text evidence="11">The sequence shown here is derived from an EMBL/GenBank/DDBJ whole genome shotgun (WGS) entry which is preliminary data.</text>
</comment>
<dbReference type="PROSITE" id="PS50110">
    <property type="entry name" value="RESPONSE_REGULATORY"/>
    <property type="match status" value="1"/>
</dbReference>
<feature type="domain" description="Response regulatory" evidence="10">
    <location>
        <begin position="6"/>
        <end position="123"/>
    </location>
</feature>
<keyword evidence="12" id="KW-1185">Reference proteome</keyword>
<dbReference type="GO" id="GO:0043565">
    <property type="term" value="F:sequence-specific DNA binding"/>
    <property type="evidence" value="ECO:0007669"/>
    <property type="project" value="InterPro"/>
</dbReference>
<dbReference type="InterPro" id="IPR020449">
    <property type="entry name" value="Tscrpt_reg_AraC-type_HTH"/>
</dbReference>
<dbReference type="Gene3D" id="3.40.50.2300">
    <property type="match status" value="1"/>
</dbReference>
<dbReference type="PATRIC" id="fig|1158610.3.peg.3353"/>
<dbReference type="PANTHER" id="PTHR42713">
    <property type="entry name" value="HISTIDINE KINASE-RELATED"/>
    <property type="match status" value="1"/>
</dbReference>
<evidence type="ECO:0000259" key="9">
    <source>
        <dbReference type="PROSITE" id="PS01124"/>
    </source>
</evidence>
<dbReference type="SUPFAM" id="SSF52172">
    <property type="entry name" value="CheY-like"/>
    <property type="match status" value="1"/>
</dbReference>
<dbReference type="GO" id="GO:0000160">
    <property type="term" value="P:phosphorelay signal transduction system"/>
    <property type="evidence" value="ECO:0007669"/>
    <property type="project" value="UniProtKB-KW"/>
</dbReference>
<dbReference type="InterPro" id="IPR001789">
    <property type="entry name" value="Sig_transdc_resp-reg_receiver"/>
</dbReference>
<keyword evidence="4" id="KW-0902">Two-component regulatory system</keyword>
<sequence length="504" mass="58113">MNRVVTILLVDDEEAIRDGLKNLVVWEKEGFHIIGEASNGREALVKIKQLQPDIVITDLIMPELDGLELTRTIQQQFPDIHFLVLSSYDEFSYVSDSYKNGAIDYLLKPTLTPSNLLTTLKKVAKKLKTTDDLLSQKELLSQSLNRALIGYVDQEFTDIENFLEEKTYHLLYTNARWYQELSHLSSVLNTLCLEEFSIHVLPFSTGNTAAGLLIASKNQAPVQEFLATSFSSLKNVEPQAFFILSDPFSSLNMLNLVFNQLKTQSEGQRFFFKKQLIASQSELFSLDNGDRFDTRKFLRALLDNDFILGVERIEEYFNEMILSSVRPTFLKQQASSIFYTLLSTLEENHPNHAQYSQLKTDFLTEISNCTYLQDFSSLLLVMTESIKKELVSAHSDQEDEQLAELLRYIQDHYMHSISLTQLADMFHFSYTYLSSLISSRLHMSFSDYLKKVRLEKAKELLLHSELNLSEISDATGYSDLSYFSKTFKKEFQLSPSQYRRDNRL</sequence>
<dbReference type="CDD" id="cd17536">
    <property type="entry name" value="REC_YesN-like"/>
    <property type="match status" value="1"/>
</dbReference>
<dbReference type="GO" id="GO:0005737">
    <property type="term" value="C:cytoplasm"/>
    <property type="evidence" value="ECO:0007669"/>
    <property type="project" value="UniProtKB-SubCell"/>
</dbReference>
<dbReference type="InterPro" id="IPR051552">
    <property type="entry name" value="HptR"/>
</dbReference>
<dbReference type="eggNOG" id="COG4753">
    <property type="taxonomic scope" value="Bacteria"/>
</dbReference>
<feature type="modified residue" description="4-aspartylphosphate" evidence="8">
    <location>
        <position position="58"/>
    </location>
</feature>
<dbReference type="PROSITE" id="PS00041">
    <property type="entry name" value="HTH_ARAC_FAMILY_1"/>
    <property type="match status" value="1"/>
</dbReference>
<dbReference type="PRINTS" id="PR00032">
    <property type="entry name" value="HTHARAC"/>
</dbReference>
<dbReference type="InterPro" id="IPR011006">
    <property type="entry name" value="CheY-like_superfamily"/>
</dbReference>
<dbReference type="AlphaFoldDB" id="R3TK33"/>
<keyword evidence="6" id="KW-0238">DNA-binding</keyword>
<dbReference type="SMART" id="SM00342">
    <property type="entry name" value="HTH_ARAC"/>
    <property type="match status" value="1"/>
</dbReference>
<protein>
    <recommendedName>
        <fullName evidence="13">AraC family transcriptional regulator</fullName>
    </recommendedName>
</protein>
<dbReference type="PROSITE" id="PS01124">
    <property type="entry name" value="HTH_ARAC_FAMILY_2"/>
    <property type="match status" value="1"/>
</dbReference>
<dbReference type="Gene3D" id="1.10.10.60">
    <property type="entry name" value="Homeodomain-like"/>
    <property type="match status" value="2"/>
</dbReference>
<dbReference type="EMBL" id="AJAT01000018">
    <property type="protein sequence ID" value="EOL41794.1"/>
    <property type="molecule type" value="Genomic_DNA"/>
</dbReference>
<evidence type="ECO:0000256" key="1">
    <source>
        <dbReference type="ARBA" id="ARBA00004496"/>
    </source>
</evidence>
<dbReference type="Pfam" id="PF12833">
    <property type="entry name" value="HTH_18"/>
    <property type="match status" value="1"/>
</dbReference>
<evidence type="ECO:0000256" key="5">
    <source>
        <dbReference type="ARBA" id="ARBA00023015"/>
    </source>
</evidence>
<keyword evidence="5" id="KW-0805">Transcription regulation</keyword>
<name>R3TK33_9ENTE</name>
<dbReference type="SUPFAM" id="SSF46689">
    <property type="entry name" value="Homeodomain-like"/>
    <property type="match status" value="2"/>
</dbReference>
<dbReference type="GO" id="GO:0003700">
    <property type="term" value="F:DNA-binding transcription factor activity"/>
    <property type="evidence" value="ECO:0007669"/>
    <property type="project" value="InterPro"/>
</dbReference>
<organism evidence="11 12">
    <name type="scientific">Enterococcus phoeniculicola ATCC BAA-412</name>
    <dbReference type="NCBI Taxonomy" id="1158610"/>
    <lineage>
        <taxon>Bacteria</taxon>
        <taxon>Bacillati</taxon>
        <taxon>Bacillota</taxon>
        <taxon>Bacilli</taxon>
        <taxon>Lactobacillales</taxon>
        <taxon>Enterococcaceae</taxon>
        <taxon>Enterococcus</taxon>
    </lineage>
</organism>
<comment type="subcellular location">
    <subcellularLocation>
        <location evidence="1">Cytoplasm</location>
    </subcellularLocation>
</comment>
<dbReference type="PANTHER" id="PTHR42713:SF3">
    <property type="entry name" value="TRANSCRIPTIONAL REGULATORY PROTEIN HPTR"/>
    <property type="match status" value="1"/>
</dbReference>
<keyword evidence="7" id="KW-0804">Transcription</keyword>
<evidence type="ECO:0000256" key="6">
    <source>
        <dbReference type="ARBA" id="ARBA00023125"/>
    </source>
</evidence>
<gene>
    <name evidence="11" type="ORF">UC3_03359</name>
</gene>
<dbReference type="eggNOG" id="COG2207">
    <property type="taxonomic scope" value="Bacteria"/>
</dbReference>
<proteinExistence type="predicted"/>
<dbReference type="InterPro" id="IPR009057">
    <property type="entry name" value="Homeodomain-like_sf"/>
</dbReference>
<dbReference type="InterPro" id="IPR018060">
    <property type="entry name" value="HTH_AraC"/>
</dbReference>
<evidence type="ECO:0000256" key="2">
    <source>
        <dbReference type="ARBA" id="ARBA00022490"/>
    </source>
</evidence>
<accession>R3TK33</accession>
<reference evidence="11 12" key="1">
    <citation type="submission" date="2013-02" db="EMBL/GenBank/DDBJ databases">
        <title>The Genome Sequence of Enterococcus phoeniculicola BAA-412.</title>
        <authorList>
            <consortium name="The Broad Institute Genome Sequencing Platform"/>
            <consortium name="The Broad Institute Genome Sequencing Center for Infectious Disease"/>
            <person name="Earl A.M."/>
            <person name="Gilmore M.S."/>
            <person name="Lebreton F."/>
            <person name="Walker B."/>
            <person name="Young S.K."/>
            <person name="Zeng Q."/>
            <person name="Gargeya S."/>
            <person name="Fitzgerald M."/>
            <person name="Haas B."/>
            <person name="Abouelleil A."/>
            <person name="Alvarado L."/>
            <person name="Arachchi H.M."/>
            <person name="Berlin A.M."/>
            <person name="Chapman S.B."/>
            <person name="Dewar J."/>
            <person name="Goldberg J."/>
            <person name="Griggs A."/>
            <person name="Gujja S."/>
            <person name="Hansen M."/>
            <person name="Howarth C."/>
            <person name="Imamovic A."/>
            <person name="Larimer J."/>
            <person name="McCowan C."/>
            <person name="Murphy C."/>
            <person name="Neiman D."/>
            <person name="Pearson M."/>
            <person name="Priest M."/>
            <person name="Roberts A."/>
            <person name="Saif S."/>
            <person name="Shea T."/>
            <person name="Sisk P."/>
            <person name="Sykes S."/>
            <person name="Wortman J."/>
            <person name="Nusbaum C."/>
            <person name="Birren B."/>
        </authorList>
    </citation>
    <scope>NUCLEOTIDE SEQUENCE [LARGE SCALE GENOMIC DNA]</scope>
    <source>
        <strain evidence="11 12">ATCC BAA-412</strain>
    </source>
</reference>
<dbReference type="HOGENOM" id="CLU_000445_5_0_9"/>
<evidence type="ECO:0000313" key="12">
    <source>
        <dbReference type="Proteomes" id="UP000013785"/>
    </source>
</evidence>
<dbReference type="Pfam" id="PF00072">
    <property type="entry name" value="Response_reg"/>
    <property type="match status" value="1"/>
</dbReference>
<keyword evidence="3 8" id="KW-0597">Phosphoprotein</keyword>
<dbReference type="STRING" id="154621.RV11_GL001430"/>
<dbReference type="OrthoDB" id="342399at2"/>
<evidence type="ECO:0000259" key="10">
    <source>
        <dbReference type="PROSITE" id="PS50110"/>
    </source>
</evidence>
<evidence type="ECO:0000256" key="4">
    <source>
        <dbReference type="ARBA" id="ARBA00023012"/>
    </source>
</evidence>
<dbReference type="InterPro" id="IPR018062">
    <property type="entry name" value="HTH_AraC-typ_CS"/>
</dbReference>
<feature type="domain" description="HTH araC/xylS-type" evidence="9">
    <location>
        <begin position="403"/>
        <end position="501"/>
    </location>
</feature>
<keyword evidence="2" id="KW-0963">Cytoplasm</keyword>
<dbReference type="Proteomes" id="UP000013785">
    <property type="component" value="Unassembled WGS sequence"/>
</dbReference>
<evidence type="ECO:0000256" key="7">
    <source>
        <dbReference type="ARBA" id="ARBA00023163"/>
    </source>
</evidence>
<evidence type="ECO:0008006" key="13">
    <source>
        <dbReference type="Google" id="ProtNLM"/>
    </source>
</evidence>
<evidence type="ECO:0000256" key="3">
    <source>
        <dbReference type="ARBA" id="ARBA00022553"/>
    </source>
</evidence>